<organism evidence="2 3">
    <name type="scientific">Tenebrio molitor</name>
    <name type="common">Yellow mealworm beetle</name>
    <dbReference type="NCBI Taxonomy" id="7067"/>
    <lineage>
        <taxon>Eukaryota</taxon>
        <taxon>Metazoa</taxon>
        <taxon>Ecdysozoa</taxon>
        <taxon>Arthropoda</taxon>
        <taxon>Hexapoda</taxon>
        <taxon>Insecta</taxon>
        <taxon>Pterygota</taxon>
        <taxon>Neoptera</taxon>
        <taxon>Endopterygota</taxon>
        <taxon>Coleoptera</taxon>
        <taxon>Polyphaga</taxon>
        <taxon>Cucujiformia</taxon>
        <taxon>Tenebrionidae</taxon>
        <taxon>Tenebrio</taxon>
    </lineage>
</organism>
<sequence>MPKSPKRDKRGYGGITEKNKVLRKELTAVREENGEQRRKRRWWDVERKHGSTQKEFQNRKIPKEIREDMAGIREENKVLRKEITAVREEIRGREEKGQTQKADWMNRMKIIEKKMEQREKKERKNNVIITGIGGISGNMERGVEEWLEKEIEVKMNEKEAFRINKNKMILAKIETWEQKKDIILNKSKLKE</sequence>
<comment type="caution">
    <text evidence="2">The sequence shown here is derived from an EMBL/GenBank/DDBJ whole genome shotgun (WGS) entry which is preliminary data.</text>
</comment>
<reference evidence="2" key="2">
    <citation type="submission" date="2021-08" db="EMBL/GenBank/DDBJ databases">
        <authorList>
            <person name="Eriksson T."/>
        </authorList>
    </citation>
    <scope>NUCLEOTIDE SEQUENCE</scope>
    <source>
        <strain evidence="2">Stoneville</strain>
        <tissue evidence="2">Whole head</tissue>
    </source>
</reference>
<reference evidence="2" key="1">
    <citation type="journal article" date="2020" name="J Insects Food Feed">
        <title>The yellow mealworm (Tenebrio molitor) genome: a resource for the emerging insects as food and feed industry.</title>
        <authorList>
            <person name="Eriksson T."/>
            <person name="Andere A."/>
            <person name="Kelstrup H."/>
            <person name="Emery V."/>
            <person name="Picard C."/>
        </authorList>
    </citation>
    <scope>NUCLEOTIDE SEQUENCE</scope>
    <source>
        <strain evidence="2">Stoneville</strain>
        <tissue evidence="2">Whole head</tissue>
    </source>
</reference>
<dbReference type="EMBL" id="JABDTM020029016">
    <property type="protein sequence ID" value="KAH0808219.1"/>
    <property type="molecule type" value="Genomic_DNA"/>
</dbReference>
<gene>
    <name evidence="2" type="ORF">GEV33_014572</name>
</gene>
<keyword evidence="3" id="KW-1185">Reference proteome</keyword>
<evidence type="ECO:0000256" key="1">
    <source>
        <dbReference type="SAM" id="Coils"/>
    </source>
</evidence>
<dbReference type="AlphaFoldDB" id="A0A8J6H4Z2"/>
<name>A0A8J6H4Z2_TENMO</name>
<dbReference type="Proteomes" id="UP000719412">
    <property type="component" value="Unassembled WGS sequence"/>
</dbReference>
<proteinExistence type="predicted"/>
<evidence type="ECO:0000313" key="2">
    <source>
        <dbReference type="EMBL" id="KAH0808219.1"/>
    </source>
</evidence>
<keyword evidence="1" id="KW-0175">Coiled coil</keyword>
<evidence type="ECO:0000313" key="3">
    <source>
        <dbReference type="Proteomes" id="UP000719412"/>
    </source>
</evidence>
<feature type="coiled-coil region" evidence="1">
    <location>
        <begin position="69"/>
        <end position="121"/>
    </location>
</feature>
<protein>
    <submittedName>
        <fullName evidence="2">Uncharacterized protein</fullName>
    </submittedName>
</protein>
<accession>A0A8J6H4Z2</accession>